<dbReference type="AlphaFoldDB" id="A0A8J5CNL0"/>
<protein>
    <submittedName>
        <fullName evidence="2">Uncharacterized protein</fullName>
    </submittedName>
</protein>
<feature type="region of interest" description="Disordered" evidence="1">
    <location>
        <begin position="1"/>
        <end position="41"/>
    </location>
</feature>
<dbReference type="EMBL" id="JACEEZ010018400">
    <property type="protein sequence ID" value="KAG0716959.1"/>
    <property type="molecule type" value="Genomic_DNA"/>
</dbReference>
<sequence>MGQVNERKKDKWWRVEGDKGEDRTSKEGRGKGTEMTKSNIGRRSKFCRVDGTSNQALTKFAESLHPSLQPHRSNSEQDTSVLATNVHNGSHPPEVSFFHPMTLAKEHWSSYVCLPPNMSALVKWHVLRGCKKRCTSWWGWHRWILPLVVKDVSWLSQR</sequence>
<gene>
    <name evidence="2" type="ORF">GWK47_008416</name>
</gene>
<organism evidence="2 3">
    <name type="scientific">Chionoecetes opilio</name>
    <name type="common">Atlantic snow crab</name>
    <name type="synonym">Cancer opilio</name>
    <dbReference type="NCBI Taxonomy" id="41210"/>
    <lineage>
        <taxon>Eukaryota</taxon>
        <taxon>Metazoa</taxon>
        <taxon>Ecdysozoa</taxon>
        <taxon>Arthropoda</taxon>
        <taxon>Crustacea</taxon>
        <taxon>Multicrustacea</taxon>
        <taxon>Malacostraca</taxon>
        <taxon>Eumalacostraca</taxon>
        <taxon>Eucarida</taxon>
        <taxon>Decapoda</taxon>
        <taxon>Pleocyemata</taxon>
        <taxon>Brachyura</taxon>
        <taxon>Eubrachyura</taxon>
        <taxon>Majoidea</taxon>
        <taxon>Majidae</taxon>
        <taxon>Chionoecetes</taxon>
    </lineage>
</organism>
<comment type="caution">
    <text evidence="2">The sequence shown here is derived from an EMBL/GenBank/DDBJ whole genome shotgun (WGS) entry which is preliminary data.</text>
</comment>
<evidence type="ECO:0000256" key="1">
    <source>
        <dbReference type="SAM" id="MobiDB-lite"/>
    </source>
</evidence>
<reference evidence="2" key="1">
    <citation type="submission" date="2020-07" db="EMBL/GenBank/DDBJ databases">
        <title>The High-quality genome of the commercially important snow crab, Chionoecetes opilio.</title>
        <authorList>
            <person name="Jeong J.-H."/>
            <person name="Ryu S."/>
        </authorList>
    </citation>
    <scope>NUCLEOTIDE SEQUENCE</scope>
    <source>
        <strain evidence="2">MADBK_172401_WGS</strain>
        <tissue evidence="2">Digestive gland</tissue>
    </source>
</reference>
<evidence type="ECO:0000313" key="3">
    <source>
        <dbReference type="Proteomes" id="UP000770661"/>
    </source>
</evidence>
<evidence type="ECO:0000313" key="2">
    <source>
        <dbReference type="EMBL" id="KAG0716959.1"/>
    </source>
</evidence>
<accession>A0A8J5CNL0</accession>
<name>A0A8J5CNL0_CHIOP</name>
<keyword evidence="3" id="KW-1185">Reference proteome</keyword>
<feature type="compositionally biased region" description="Basic and acidic residues" evidence="1">
    <location>
        <begin position="1"/>
        <end position="34"/>
    </location>
</feature>
<dbReference type="Proteomes" id="UP000770661">
    <property type="component" value="Unassembled WGS sequence"/>
</dbReference>
<proteinExistence type="predicted"/>